<dbReference type="EMBL" id="QGKX02001347">
    <property type="protein sequence ID" value="KAF3522348.1"/>
    <property type="molecule type" value="Genomic_DNA"/>
</dbReference>
<evidence type="ECO:0000313" key="3">
    <source>
        <dbReference type="Proteomes" id="UP000712600"/>
    </source>
</evidence>
<name>A0A8S9PM40_BRACR</name>
<dbReference type="AlphaFoldDB" id="A0A8S9PM40"/>
<protein>
    <submittedName>
        <fullName evidence="2">Uncharacterized protein</fullName>
    </submittedName>
</protein>
<feature type="region of interest" description="Disordered" evidence="1">
    <location>
        <begin position="98"/>
        <end position="119"/>
    </location>
</feature>
<evidence type="ECO:0000313" key="2">
    <source>
        <dbReference type="EMBL" id="KAF3522348.1"/>
    </source>
</evidence>
<feature type="compositionally biased region" description="Basic residues" evidence="1">
    <location>
        <begin position="37"/>
        <end position="47"/>
    </location>
</feature>
<feature type="compositionally biased region" description="Basic and acidic residues" evidence="1">
    <location>
        <begin position="48"/>
        <end position="79"/>
    </location>
</feature>
<gene>
    <name evidence="2" type="ORF">F2Q69_00047490</name>
</gene>
<reference evidence="2" key="1">
    <citation type="submission" date="2019-12" db="EMBL/GenBank/DDBJ databases">
        <title>Genome sequencing and annotation of Brassica cretica.</title>
        <authorList>
            <person name="Studholme D.J."/>
            <person name="Sarris P."/>
        </authorList>
    </citation>
    <scope>NUCLEOTIDE SEQUENCE</scope>
    <source>
        <strain evidence="2">PFS-109/04</strain>
        <tissue evidence="2">Leaf</tissue>
    </source>
</reference>
<proteinExistence type="predicted"/>
<comment type="caution">
    <text evidence="2">The sequence shown here is derived from an EMBL/GenBank/DDBJ whole genome shotgun (WGS) entry which is preliminary data.</text>
</comment>
<accession>A0A8S9PM40</accession>
<sequence>METDEYRSTSATQHRSTEEFASCAAVRILTHEEFAAKHPHPPKPLRIKKSDIDWRHEPSTDRQTDSTDNRRAYSSVDRRPPLTYRVQLLKIDVSRLNTLRNPSQPSKTIVDNCWGQNRS</sequence>
<organism evidence="2 3">
    <name type="scientific">Brassica cretica</name>
    <name type="common">Mustard</name>
    <dbReference type="NCBI Taxonomy" id="69181"/>
    <lineage>
        <taxon>Eukaryota</taxon>
        <taxon>Viridiplantae</taxon>
        <taxon>Streptophyta</taxon>
        <taxon>Embryophyta</taxon>
        <taxon>Tracheophyta</taxon>
        <taxon>Spermatophyta</taxon>
        <taxon>Magnoliopsida</taxon>
        <taxon>eudicotyledons</taxon>
        <taxon>Gunneridae</taxon>
        <taxon>Pentapetalae</taxon>
        <taxon>rosids</taxon>
        <taxon>malvids</taxon>
        <taxon>Brassicales</taxon>
        <taxon>Brassicaceae</taxon>
        <taxon>Brassiceae</taxon>
        <taxon>Brassica</taxon>
    </lineage>
</organism>
<feature type="region of interest" description="Disordered" evidence="1">
    <location>
        <begin position="34"/>
        <end position="79"/>
    </location>
</feature>
<dbReference type="Proteomes" id="UP000712600">
    <property type="component" value="Unassembled WGS sequence"/>
</dbReference>
<evidence type="ECO:0000256" key="1">
    <source>
        <dbReference type="SAM" id="MobiDB-lite"/>
    </source>
</evidence>